<dbReference type="Proteomes" id="UP000034837">
    <property type="component" value="Unassembled WGS sequence"/>
</dbReference>
<accession>A0A0G1CG92</accession>
<name>A0A0G1CG92_9BACT</name>
<evidence type="ECO:0000313" key="1">
    <source>
        <dbReference type="EMBL" id="KKS57581.1"/>
    </source>
</evidence>
<reference evidence="1 2" key="1">
    <citation type="journal article" date="2015" name="Nature">
        <title>rRNA introns, odd ribosomes, and small enigmatic genomes across a large radiation of phyla.</title>
        <authorList>
            <person name="Brown C.T."/>
            <person name="Hug L.A."/>
            <person name="Thomas B.C."/>
            <person name="Sharon I."/>
            <person name="Castelle C.J."/>
            <person name="Singh A."/>
            <person name="Wilkins M.J."/>
            <person name="Williams K.H."/>
            <person name="Banfield J.F."/>
        </authorList>
    </citation>
    <scope>NUCLEOTIDE SEQUENCE [LARGE SCALE GENOMIC DNA]</scope>
</reference>
<evidence type="ECO:0000313" key="2">
    <source>
        <dbReference type="Proteomes" id="UP000034837"/>
    </source>
</evidence>
<dbReference type="AlphaFoldDB" id="A0A0G1CG92"/>
<proteinExistence type="predicted"/>
<comment type="caution">
    <text evidence="1">The sequence shown here is derived from an EMBL/GenBank/DDBJ whole genome shotgun (WGS) entry which is preliminary data.</text>
</comment>
<protein>
    <submittedName>
        <fullName evidence="1">Uncharacterized protein</fullName>
    </submittedName>
</protein>
<sequence>MAHEVPCGPLLPKFVCSGPNEVGHVTVKARPEGCAEGVEDDVSDAVQEPPLGLVLVQVHTEAFVERHALSLGQRFCWIDPLEHLMSSPQCRMDDAEFDRKAQVAKEESYAPKKKLPRFERLTGGGAGAICSLSLLAQKKDGDTMATAVEIGSKGEHLVAAWLNGRGYMTNVDTKAPGSTDIEANGPASILVQVKTAVLPNTPVSLSSDELRNIKSRATNTKREAWEARVQVDEKLNQVGEIQWKKLS</sequence>
<organism evidence="1 2">
    <name type="scientific">Candidatus Magasanikbacteria bacterium GW2011_GWA2_42_32</name>
    <dbReference type="NCBI Taxonomy" id="1619039"/>
    <lineage>
        <taxon>Bacteria</taxon>
        <taxon>Candidatus Magasanikiibacteriota</taxon>
    </lineage>
</organism>
<gene>
    <name evidence="1" type="ORF">UV20_C0001G0221</name>
</gene>
<dbReference type="EMBL" id="LCDO01000001">
    <property type="protein sequence ID" value="KKS57581.1"/>
    <property type="molecule type" value="Genomic_DNA"/>
</dbReference>